<evidence type="ECO:0000313" key="2">
    <source>
        <dbReference type="Proteomes" id="UP000032142"/>
    </source>
</evidence>
<proteinExistence type="predicted"/>
<dbReference type="AlphaFoldDB" id="A0A0B0NIZ0"/>
<evidence type="ECO:0000313" key="1">
    <source>
        <dbReference type="EMBL" id="KHG14518.1"/>
    </source>
</evidence>
<name>A0A0B0NIZ0_GOSAR</name>
<gene>
    <name evidence="1" type="ORF">F383_16650</name>
</gene>
<dbReference type="EMBL" id="KN401719">
    <property type="protein sequence ID" value="KHG14518.1"/>
    <property type="molecule type" value="Genomic_DNA"/>
</dbReference>
<accession>A0A0B0NIZ0</accession>
<reference evidence="2" key="1">
    <citation type="submission" date="2014-09" db="EMBL/GenBank/DDBJ databases">
        <authorList>
            <person name="Mudge J."/>
            <person name="Ramaraj T."/>
            <person name="Lindquist I.E."/>
            <person name="Bharti A.K."/>
            <person name="Sundararajan A."/>
            <person name="Cameron C.T."/>
            <person name="Woodward J.E."/>
            <person name="May G.D."/>
            <person name="Brubaker C."/>
            <person name="Broadhvest J."/>
            <person name="Wilkins T.A."/>
        </authorList>
    </citation>
    <scope>NUCLEOTIDE SEQUENCE</scope>
    <source>
        <strain evidence="2">cv. AKA8401</strain>
    </source>
</reference>
<keyword evidence="2" id="KW-1185">Reference proteome</keyword>
<protein>
    <submittedName>
        <fullName evidence="1">Uncharacterized protein</fullName>
    </submittedName>
</protein>
<organism evidence="1 2">
    <name type="scientific">Gossypium arboreum</name>
    <name type="common">Tree cotton</name>
    <name type="synonym">Gossypium nanking</name>
    <dbReference type="NCBI Taxonomy" id="29729"/>
    <lineage>
        <taxon>Eukaryota</taxon>
        <taxon>Viridiplantae</taxon>
        <taxon>Streptophyta</taxon>
        <taxon>Embryophyta</taxon>
        <taxon>Tracheophyta</taxon>
        <taxon>Spermatophyta</taxon>
        <taxon>Magnoliopsida</taxon>
        <taxon>eudicotyledons</taxon>
        <taxon>Gunneridae</taxon>
        <taxon>Pentapetalae</taxon>
        <taxon>rosids</taxon>
        <taxon>malvids</taxon>
        <taxon>Malvales</taxon>
        <taxon>Malvaceae</taxon>
        <taxon>Malvoideae</taxon>
        <taxon>Gossypium</taxon>
    </lineage>
</organism>
<dbReference type="Proteomes" id="UP000032142">
    <property type="component" value="Unassembled WGS sequence"/>
</dbReference>
<sequence>MVRIGGGVLPNMKVHIMHSLFNDFCINRLE</sequence>